<sequence>MFSLVVLGILAKASTVTASPTQHEDLSAYVNPFIGTAGPDGTGANSGDTFPGVSVPFGVVKLGPDTTEMNPSTNAFAGYTPDGNGNNSLIHLFVQGFASKN</sequence>
<dbReference type="InterPro" id="IPR041371">
    <property type="entry name" value="GH92_N"/>
</dbReference>
<dbReference type="OrthoDB" id="5426836at2759"/>
<organism evidence="3 4">
    <name type="scientific">Trichoderma harzianum</name>
    <name type="common">Hypocrea lixii</name>
    <dbReference type="NCBI Taxonomy" id="5544"/>
    <lineage>
        <taxon>Eukaryota</taxon>
        <taxon>Fungi</taxon>
        <taxon>Dikarya</taxon>
        <taxon>Ascomycota</taxon>
        <taxon>Pezizomycotina</taxon>
        <taxon>Sordariomycetes</taxon>
        <taxon>Hypocreomycetidae</taxon>
        <taxon>Hypocreales</taxon>
        <taxon>Hypocreaceae</taxon>
        <taxon>Trichoderma</taxon>
    </lineage>
</organism>
<keyword evidence="1" id="KW-0732">Signal</keyword>
<evidence type="ECO:0000313" key="4">
    <source>
        <dbReference type="Proteomes" id="UP000236290"/>
    </source>
</evidence>
<feature type="signal peptide" evidence="1">
    <location>
        <begin position="1"/>
        <end position="18"/>
    </location>
</feature>
<dbReference type="Gene3D" id="2.70.98.10">
    <property type="match status" value="1"/>
</dbReference>
<proteinExistence type="predicted"/>
<feature type="chain" id="PRO_5014357916" description="Glycosyl hydrolase family 92 N-terminal domain-containing protein" evidence="1">
    <location>
        <begin position="19"/>
        <end position="101"/>
    </location>
</feature>
<accession>A0A2K0UN21</accession>
<reference evidence="3 4" key="1">
    <citation type="submission" date="2017-02" db="EMBL/GenBank/DDBJ databases">
        <title>Genomes of Trichoderma spp. with biocontrol activity.</title>
        <authorList>
            <person name="Gardiner D."/>
            <person name="Kazan K."/>
            <person name="Vos C."/>
            <person name="Harvey P."/>
        </authorList>
    </citation>
    <scope>NUCLEOTIDE SEQUENCE [LARGE SCALE GENOMIC DNA]</scope>
    <source>
        <strain evidence="3 4">Tr1</strain>
    </source>
</reference>
<gene>
    <name evidence="3" type="ORF">THARTR1_01437</name>
</gene>
<protein>
    <recommendedName>
        <fullName evidence="2">Glycosyl hydrolase family 92 N-terminal domain-containing protein</fullName>
    </recommendedName>
</protein>
<evidence type="ECO:0000256" key="1">
    <source>
        <dbReference type="SAM" id="SignalP"/>
    </source>
</evidence>
<dbReference type="EMBL" id="MTYI01000016">
    <property type="protein sequence ID" value="PNP59189.1"/>
    <property type="molecule type" value="Genomic_DNA"/>
</dbReference>
<feature type="domain" description="Glycosyl hydrolase family 92 N-terminal" evidence="2">
    <location>
        <begin position="29"/>
        <end position="92"/>
    </location>
</feature>
<comment type="caution">
    <text evidence="3">The sequence shown here is derived from an EMBL/GenBank/DDBJ whole genome shotgun (WGS) entry which is preliminary data.</text>
</comment>
<name>A0A2K0UN21_TRIHA</name>
<dbReference type="InterPro" id="IPR014718">
    <property type="entry name" value="GH-type_carb-bd"/>
</dbReference>
<dbReference type="AlphaFoldDB" id="A0A2K0UN21"/>
<evidence type="ECO:0000259" key="2">
    <source>
        <dbReference type="Pfam" id="PF17678"/>
    </source>
</evidence>
<dbReference type="Proteomes" id="UP000236290">
    <property type="component" value="Unassembled WGS sequence"/>
</dbReference>
<dbReference type="GO" id="GO:0030246">
    <property type="term" value="F:carbohydrate binding"/>
    <property type="evidence" value="ECO:0007669"/>
    <property type="project" value="InterPro"/>
</dbReference>
<evidence type="ECO:0000313" key="3">
    <source>
        <dbReference type="EMBL" id="PNP59189.1"/>
    </source>
</evidence>
<dbReference type="Pfam" id="PF17678">
    <property type="entry name" value="Glyco_hydro_92N"/>
    <property type="match status" value="1"/>
</dbReference>